<sequence>MRVQADLVSDGQLCCVCWVVGCKEHEQLVPIGAVGELLIEGLIVGYGYLNITEQTGAASI</sequence>
<comment type="caution">
    <text evidence="2">The sequence shown here is derived from an EMBL/GenBank/DDBJ whole genome shotgun (WGS) entry which is preliminary data.</text>
</comment>
<protein>
    <submittedName>
        <fullName evidence="2">Uncharacterized protein</fullName>
    </submittedName>
</protein>
<dbReference type="GO" id="GO:0043041">
    <property type="term" value="P:amino acid activation for nonribosomal peptide biosynthetic process"/>
    <property type="evidence" value="ECO:0007669"/>
    <property type="project" value="TreeGrafter"/>
</dbReference>
<evidence type="ECO:0000256" key="1">
    <source>
        <dbReference type="ARBA" id="ARBA00022598"/>
    </source>
</evidence>
<dbReference type="PANTHER" id="PTHR45527">
    <property type="entry name" value="NONRIBOSOMAL PEPTIDE SYNTHETASE"/>
    <property type="match status" value="1"/>
</dbReference>
<dbReference type="Gene3D" id="2.30.38.10">
    <property type="entry name" value="Luciferase, Domain 3"/>
    <property type="match status" value="1"/>
</dbReference>
<dbReference type="GO" id="GO:0044550">
    <property type="term" value="P:secondary metabolite biosynthetic process"/>
    <property type="evidence" value="ECO:0007669"/>
    <property type="project" value="TreeGrafter"/>
</dbReference>
<dbReference type="GO" id="GO:0005737">
    <property type="term" value="C:cytoplasm"/>
    <property type="evidence" value="ECO:0007669"/>
    <property type="project" value="TreeGrafter"/>
</dbReference>
<dbReference type="GO" id="GO:0031177">
    <property type="term" value="F:phosphopantetheine binding"/>
    <property type="evidence" value="ECO:0007669"/>
    <property type="project" value="TreeGrafter"/>
</dbReference>
<keyword evidence="1" id="KW-0436">Ligase</keyword>
<dbReference type="GO" id="GO:0016874">
    <property type="term" value="F:ligase activity"/>
    <property type="evidence" value="ECO:0007669"/>
    <property type="project" value="UniProtKB-KW"/>
</dbReference>
<dbReference type="EMBL" id="ACJE01000015">
    <property type="protein sequence ID" value="EHA21154.1"/>
    <property type="molecule type" value="Genomic_DNA"/>
</dbReference>
<name>G3Y759_ASPNA</name>
<reference evidence="2 3" key="1">
    <citation type="journal article" date="2011" name="Genome Res.">
        <title>Comparative genomics of citric-acid-producing Aspergillus niger ATCC 1015 versus enzyme-producing CBS 513.88.</title>
        <authorList>
            <person name="Andersen M.R."/>
            <person name="Salazar M.P."/>
            <person name="Schaap P.J."/>
            <person name="van de Vondervoort P.J."/>
            <person name="Culley D."/>
            <person name="Thykaer J."/>
            <person name="Frisvad J.C."/>
            <person name="Nielsen K.F."/>
            <person name="Albang R."/>
            <person name="Albermann K."/>
            <person name="Berka R.M."/>
            <person name="Braus G.H."/>
            <person name="Braus-Stromeyer S.A."/>
            <person name="Corrochano L.M."/>
            <person name="Dai Z."/>
            <person name="van Dijck P.W."/>
            <person name="Hofmann G."/>
            <person name="Lasure L.L."/>
            <person name="Magnuson J.K."/>
            <person name="Menke H."/>
            <person name="Meijer M."/>
            <person name="Meijer S.L."/>
            <person name="Nielsen J.B."/>
            <person name="Nielsen M.L."/>
            <person name="van Ooyen A.J."/>
            <person name="Pel H.J."/>
            <person name="Poulsen L."/>
            <person name="Samson R.A."/>
            <person name="Stam H."/>
            <person name="Tsang A."/>
            <person name="van den Brink J.M."/>
            <person name="Atkins A."/>
            <person name="Aerts A."/>
            <person name="Shapiro H."/>
            <person name="Pangilinan J."/>
            <person name="Salamov A."/>
            <person name="Lou Y."/>
            <person name="Lindquist E."/>
            <person name="Lucas S."/>
            <person name="Grimwood J."/>
            <person name="Grigoriev I.V."/>
            <person name="Kubicek C.P."/>
            <person name="Martinez D."/>
            <person name="van Peij N.N."/>
            <person name="Roubos J.A."/>
            <person name="Nielsen J."/>
            <person name="Baker S.E."/>
        </authorList>
    </citation>
    <scope>NUCLEOTIDE SEQUENCE [LARGE SCALE GENOMIC DNA]</scope>
    <source>
        <strain evidence="3">ATCC 1015 / CBS 113.46 / FGSC A1144 / LSHB Ac4 / NCTC 3858a / NRRL 328 / USDA 3528.7</strain>
    </source>
</reference>
<dbReference type="PROSITE" id="PS51257">
    <property type="entry name" value="PROKAR_LIPOPROTEIN"/>
    <property type="match status" value="1"/>
</dbReference>
<evidence type="ECO:0000313" key="3">
    <source>
        <dbReference type="Proteomes" id="UP000009038"/>
    </source>
</evidence>
<dbReference type="SUPFAM" id="SSF56801">
    <property type="entry name" value="Acetyl-CoA synthetase-like"/>
    <property type="match status" value="1"/>
</dbReference>
<proteinExistence type="predicted"/>
<dbReference type="VEuPathDB" id="FungiDB:ASPNIDRAFT2_191100"/>
<gene>
    <name evidence="2" type="ORF">ASPNIDRAFT_191100</name>
</gene>
<dbReference type="AlphaFoldDB" id="G3Y759"/>
<dbReference type="PANTHER" id="PTHR45527:SF3">
    <property type="entry name" value="SIDEROPHORE SYNTHETASE (EUROFUNG)"/>
    <property type="match status" value="1"/>
</dbReference>
<organism evidence="2 3">
    <name type="scientific">Aspergillus niger (strain ATCC 1015 / CBS 113.46 / FGSC A1144 / LSHB Ac4 / NCTC 3858a / NRRL 328 / USDA 3528.7)</name>
    <dbReference type="NCBI Taxonomy" id="380704"/>
    <lineage>
        <taxon>Eukaryota</taxon>
        <taxon>Fungi</taxon>
        <taxon>Dikarya</taxon>
        <taxon>Ascomycota</taxon>
        <taxon>Pezizomycotina</taxon>
        <taxon>Eurotiomycetes</taxon>
        <taxon>Eurotiomycetidae</taxon>
        <taxon>Eurotiales</taxon>
        <taxon>Aspergillaceae</taxon>
        <taxon>Aspergillus</taxon>
        <taxon>Aspergillus subgen. Circumdati</taxon>
    </lineage>
</organism>
<dbReference type="Proteomes" id="UP000009038">
    <property type="component" value="Unassembled WGS sequence"/>
</dbReference>
<accession>G3Y759</accession>
<evidence type="ECO:0000313" key="2">
    <source>
        <dbReference type="EMBL" id="EHA21154.1"/>
    </source>
</evidence>
<dbReference type="HOGENOM" id="CLU_2941315_0_0_1"/>